<organism evidence="2 3">
    <name type="scientific">Mucilaginibacter sabulilitoris</name>
    <dbReference type="NCBI Taxonomy" id="1173583"/>
    <lineage>
        <taxon>Bacteria</taxon>
        <taxon>Pseudomonadati</taxon>
        <taxon>Bacteroidota</taxon>
        <taxon>Sphingobacteriia</taxon>
        <taxon>Sphingobacteriales</taxon>
        <taxon>Sphingobacteriaceae</taxon>
        <taxon>Mucilaginibacter</taxon>
    </lineage>
</organism>
<accession>A0ABZ0THG2</accession>
<gene>
    <name evidence="2" type="ORF">SNE25_21195</name>
</gene>
<evidence type="ECO:0000313" key="3">
    <source>
        <dbReference type="Proteomes" id="UP001324380"/>
    </source>
</evidence>
<dbReference type="Proteomes" id="UP001324380">
    <property type="component" value="Chromosome"/>
</dbReference>
<dbReference type="InterPro" id="IPR003615">
    <property type="entry name" value="HNH_nuc"/>
</dbReference>
<dbReference type="GO" id="GO:0004519">
    <property type="term" value="F:endonuclease activity"/>
    <property type="evidence" value="ECO:0007669"/>
    <property type="project" value="UniProtKB-KW"/>
</dbReference>
<protein>
    <submittedName>
        <fullName evidence="2">HNH endonuclease signature motif containing protein</fullName>
        <ecNumber evidence="2">3.1.-.-</ecNumber>
    </submittedName>
</protein>
<dbReference type="Gene3D" id="3.90.75.20">
    <property type="match status" value="1"/>
</dbReference>
<evidence type="ECO:0000313" key="2">
    <source>
        <dbReference type="EMBL" id="WPU91837.1"/>
    </source>
</evidence>
<dbReference type="Pfam" id="PF13392">
    <property type="entry name" value="HNH_3"/>
    <property type="match status" value="1"/>
</dbReference>
<sequence length="272" mass="31125">MKPHRFLSIQERYIRRNYLLISSNDMGKACGCTGQVIRRFLKENGLIVPAEVSQKFRSAKQRGKTSFTKKEDRFIKANYLTMPVKTMASALNRSHTGVQYALRRLGLTIPRELIEARKQASRIQPGASPPNKGKKQIDYMSAEAIERTALTRFKKGDIPATAFDKDGIITIRHDHPDRANGGRAYKYVRLSLGVWKPLHTHTWEQVNGPLPEGHCLWFRDLDSMNCDLSNLELITRQENMARNTIQRFPPELISTIKILSKLKKTIKNHGTK</sequence>
<evidence type="ECO:0000259" key="1">
    <source>
        <dbReference type="Pfam" id="PF13392"/>
    </source>
</evidence>
<keyword evidence="2" id="KW-0540">Nuclease</keyword>
<dbReference type="RefSeq" id="WP_321561003.1">
    <property type="nucleotide sequence ID" value="NZ_CP139558.1"/>
</dbReference>
<keyword evidence="2" id="KW-0378">Hydrolase</keyword>
<dbReference type="InterPro" id="IPR044925">
    <property type="entry name" value="His-Me_finger_sf"/>
</dbReference>
<dbReference type="EMBL" id="CP139558">
    <property type="protein sequence ID" value="WPU91837.1"/>
    <property type="molecule type" value="Genomic_DNA"/>
</dbReference>
<keyword evidence="3" id="KW-1185">Reference proteome</keyword>
<feature type="domain" description="HNH nuclease" evidence="1">
    <location>
        <begin position="197"/>
        <end position="240"/>
    </location>
</feature>
<keyword evidence="2" id="KW-0255">Endonuclease</keyword>
<reference evidence="2 3" key="1">
    <citation type="submission" date="2023-11" db="EMBL/GenBank/DDBJ databases">
        <title>Analysis of the Genomes of Mucilaginibacter gossypii cycad 4 and M. sabulilitoris SNA2: microbes with the potential for plant growth promotion.</title>
        <authorList>
            <person name="Hirsch A.M."/>
            <person name="Humm E."/>
            <person name="Rubbi M."/>
            <person name="Del Vecchio G."/>
            <person name="Ha S.M."/>
            <person name="Pellegrini M."/>
            <person name="Gunsalus R.P."/>
        </authorList>
    </citation>
    <scope>NUCLEOTIDE SEQUENCE [LARGE SCALE GENOMIC DNA]</scope>
    <source>
        <strain evidence="2 3">SNA2</strain>
    </source>
</reference>
<dbReference type="EC" id="3.1.-.-" evidence="2"/>
<name>A0ABZ0THG2_9SPHI</name>
<dbReference type="SUPFAM" id="SSF54060">
    <property type="entry name" value="His-Me finger endonucleases"/>
    <property type="match status" value="1"/>
</dbReference>
<dbReference type="GO" id="GO:0016787">
    <property type="term" value="F:hydrolase activity"/>
    <property type="evidence" value="ECO:0007669"/>
    <property type="project" value="UniProtKB-KW"/>
</dbReference>
<proteinExistence type="predicted"/>